<feature type="signal peptide" evidence="7">
    <location>
        <begin position="1"/>
        <end position="19"/>
    </location>
</feature>
<dbReference type="InterPro" id="IPR004923">
    <property type="entry name" value="FTR1/Fip1/EfeU"/>
</dbReference>
<evidence type="ECO:0000313" key="9">
    <source>
        <dbReference type="Proteomes" id="UP000552709"/>
    </source>
</evidence>
<dbReference type="GO" id="GO:0015093">
    <property type="term" value="F:ferrous iron transmembrane transporter activity"/>
    <property type="evidence" value="ECO:0007669"/>
    <property type="project" value="TreeGrafter"/>
</dbReference>
<dbReference type="RefSeq" id="WP_229789995.1">
    <property type="nucleotide sequence ID" value="NZ_JACHFL010000003.1"/>
</dbReference>
<protein>
    <submittedName>
        <fullName evidence="8">High-affinity iron transporter</fullName>
    </submittedName>
</protein>
<dbReference type="AlphaFoldDB" id="A0A7W8JV90"/>
<accession>A0A7W8JV90</accession>
<keyword evidence="5 6" id="KW-0472">Membrane</keyword>
<organism evidence="8 9">
    <name type="scientific">Deinococcus humi</name>
    <dbReference type="NCBI Taxonomy" id="662880"/>
    <lineage>
        <taxon>Bacteria</taxon>
        <taxon>Thermotogati</taxon>
        <taxon>Deinococcota</taxon>
        <taxon>Deinococci</taxon>
        <taxon>Deinococcales</taxon>
        <taxon>Deinococcaceae</taxon>
        <taxon>Deinococcus</taxon>
    </lineage>
</organism>
<name>A0A7W8JV90_9DEIO</name>
<keyword evidence="4 6" id="KW-1133">Transmembrane helix</keyword>
<dbReference type="GO" id="GO:0033573">
    <property type="term" value="C:high-affinity iron permease complex"/>
    <property type="evidence" value="ECO:0007669"/>
    <property type="project" value="InterPro"/>
</dbReference>
<sequence length="766" mass="80692">MRSLCIAALLALSAGLADAADLATPAETMRSSLAEAGLEVSFDRAEASRLVGQASKAYQTVQSEWQVADPTAAREVGAALKDADAAARQGDEIALNRAGATAWTALLRGAYTGLQQSVQAGNADAARDWLAAREFRVASPLTRLNVDATGAIEALATGTLKPDAALKAVRSDVLDGYQARLNDALRELEVSQARGFRTLAAGQAALAQGYFQLLQPAYVGQHGEAAATRLEGQFAALPSSLPAVQASLSGFRAAPLSERELTARASQVTRFLSLVPVEYARGVKLDGGRAVVTQEVEVGEARTFLGGAVSALADIAPLLPDQDAARTLSSEFASLNAALSPQAMTARPAAPAEVETQVRTLLGKVKAAFPADWQKADAGADLDVVRTQLDAVMAAASAGEWSAAEAARLDAYALLESGTEARIAVFNPELKAHLEGLIWNGTAPTGLATLIKKQAPASEFKGTRAELQITLKNIAKILGTEVAPVAVATNAGIIVFREGLEAVLILAALMGSLRRDSVRHLRRPMWLGAAAAFGATAITWFIMQGALSLLGRYGEKLEAVVSVIAIGVLLLIMNWFFHQVYWTDRMASFQKHKHELAHGGGAVDGAMRAQWWGLAVLGFTSIYREGFETTLFLQSLVLQAGAASVLGGTAVGLALVIGVGVAVFRWQAKLPMKKLLVWTGVLIAAVLAVMVGNTVHTLQLVGWLPVHPLPFTLPASLGLWLGLHATWDGVLLQVGSVVAVVGSFFAAEALKTRELRQRQRGATVHS</sequence>
<dbReference type="EMBL" id="JACHFL010000003">
    <property type="protein sequence ID" value="MBB5362441.1"/>
    <property type="molecule type" value="Genomic_DNA"/>
</dbReference>
<dbReference type="Proteomes" id="UP000552709">
    <property type="component" value="Unassembled WGS sequence"/>
</dbReference>
<comment type="subcellular location">
    <subcellularLocation>
        <location evidence="1">Membrane</location>
        <topology evidence="1">Multi-pass membrane protein</topology>
    </subcellularLocation>
</comment>
<feature type="transmembrane region" description="Helical" evidence="6">
    <location>
        <begin position="730"/>
        <end position="750"/>
    </location>
</feature>
<feature type="transmembrane region" description="Helical" evidence="6">
    <location>
        <begin position="675"/>
        <end position="695"/>
    </location>
</feature>
<feature type="transmembrane region" description="Helical" evidence="6">
    <location>
        <begin position="559"/>
        <end position="581"/>
    </location>
</feature>
<dbReference type="PANTHER" id="PTHR31632">
    <property type="entry name" value="IRON TRANSPORTER FTH1"/>
    <property type="match status" value="1"/>
</dbReference>
<proteinExistence type="inferred from homology"/>
<feature type="transmembrane region" description="Helical" evidence="6">
    <location>
        <begin position="643"/>
        <end position="663"/>
    </location>
</feature>
<dbReference type="Pfam" id="PF03239">
    <property type="entry name" value="FTR1"/>
    <property type="match status" value="1"/>
</dbReference>
<evidence type="ECO:0000256" key="2">
    <source>
        <dbReference type="ARBA" id="ARBA00008333"/>
    </source>
</evidence>
<comment type="similarity">
    <text evidence="2">Belongs to the oxidase-dependent Fe transporter (OFeT) (TC 9.A.10.1) family.</text>
</comment>
<evidence type="ECO:0000256" key="5">
    <source>
        <dbReference type="ARBA" id="ARBA00023136"/>
    </source>
</evidence>
<gene>
    <name evidence="8" type="ORF">HNQ08_001536</name>
</gene>
<reference evidence="8 9" key="1">
    <citation type="submission" date="2020-08" db="EMBL/GenBank/DDBJ databases">
        <title>Genomic Encyclopedia of Type Strains, Phase IV (KMG-IV): sequencing the most valuable type-strain genomes for metagenomic binning, comparative biology and taxonomic classification.</title>
        <authorList>
            <person name="Goeker M."/>
        </authorList>
    </citation>
    <scope>NUCLEOTIDE SEQUENCE [LARGE SCALE GENOMIC DNA]</scope>
    <source>
        <strain evidence="8 9">DSM 27939</strain>
    </source>
</reference>
<evidence type="ECO:0000256" key="1">
    <source>
        <dbReference type="ARBA" id="ARBA00004141"/>
    </source>
</evidence>
<evidence type="ECO:0000256" key="3">
    <source>
        <dbReference type="ARBA" id="ARBA00022692"/>
    </source>
</evidence>
<feature type="chain" id="PRO_5030843136" evidence="7">
    <location>
        <begin position="20"/>
        <end position="766"/>
    </location>
</feature>
<keyword evidence="7" id="KW-0732">Signal</keyword>
<dbReference type="PANTHER" id="PTHR31632:SF2">
    <property type="entry name" value="PLASMA MEMBRANE IRON PERMEASE"/>
    <property type="match status" value="1"/>
</dbReference>
<keyword evidence="3 6" id="KW-0812">Transmembrane</keyword>
<evidence type="ECO:0000313" key="8">
    <source>
        <dbReference type="EMBL" id="MBB5362441.1"/>
    </source>
</evidence>
<comment type="caution">
    <text evidence="8">The sequence shown here is derived from an EMBL/GenBank/DDBJ whole genome shotgun (WGS) entry which is preliminary data.</text>
</comment>
<evidence type="ECO:0000256" key="7">
    <source>
        <dbReference type="SAM" id="SignalP"/>
    </source>
</evidence>
<keyword evidence="9" id="KW-1185">Reference proteome</keyword>
<evidence type="ECO:0000256" key="6">
    <source>
        <dbReference type="SAM" id="Phobius"/>
    </source>
</evidence>
<evidence type="ECO:0000256" key="4">
    <source>
        <dbReference type="ARBA" id="ARBA00022989"/>
    </source>
</evidence>
<feature type="transmembrane region" description="Helical" evidence="6">
    <location>
        <begin position="525"/>
        <end position="547"/>
    </location>
</feature>